<dbReference type="EMBL" id="FXUF01000003">
    <property type="protein sequence ID" value="SMP46458.1"/>
    <property type="molecule type" value="Genomic_DNA"/>
</dbReference>
<evidence type="ECO:0000313" key="7">
    <source>
        <dbReference type="EMBL" id="SMP46458.1"/>
    </source>
</evidence>
<keyword evidence="8" id="KW-1185">Reference proteome</keyword>
<dbReference type="InterPro" id="IPR008255">
    <property type="entry name" value="Pyr_nucl-diS_OxRdtase_2_AS"/>
</dbReference>
<reference evidence="7" key="1">
    <citation type="submission" date="2017-05" db="EMBL/GenBank/DDBJ databases">
        <authorList>
            <person name="Varghese N."/>
            <person name="Submissions S."/>
        </authorList>
    </citation>
    <scope>NUCLEOTIDE SEQUENCE</scope>
    <source>
        <strain evidence="7">Su22</strain>
    </source>
</reference>
<name>A0AA45WU98_9CLOT</name>
<dbReference type="InterPro" id="IPR023753">
    <property type="entry name" value="FAD/NAD-binding_dom"/>
</dbReference>
<dbReference type="SUPFAM" id="SSF51905">
    <property type="entry name" value="FAD/NAD(P)-binding domain"/>
    <property type="match status" value="1"/>
</dbReference>
<dbReference type="InterPro" id="IPR036188">
    <property type="entry name" value="FAD/NAD-bd_sf"/>
</dbReference>
<accession>A0AA45WU98</accession>
<dbReference type="InterPro" id="IPR050097">
    <property type="entry name" value="Ferredoxin-NADP_redctase_2"/>
</dbReference>
<evidence type="ECO:0000256" key="5">
    <source>
        <dbReference type="ARBA" id="ARBA00023284"/>
    </source>
</evidence>
<evidence type="ECO:0000256" key="2">
    <source>
        <dbReference type="ARBA" id="ARBA00022827"/>
    </source>
</evidence>
<protein>
    <submittedName>
        <fullName evidence="7">Alkyl hydroperoxide reductase subunit F</fullName>
    </submittedName>
</protein>
<keyword evidence="5" id="KW-0676">Redox-active center</keyword>
<keyword evidence="4" id="KW-1015">Disulfide bond</keyword>
<evidence type="ECO:0000256" key="1">
    <source>
        <dbReference type="ARBA" id="ARBA00022630"/>
    </source>
</evidence>
<dbReference type="AlphaFoldDB" id="A0AA45WU98"/>
<comment type="caution">
    <text evidence="7">The sequence shown here is derived from an EMBL/GenBank/DDBJ whole genome shotgun (WGS) entry which is preliminary data.</text>
</comment>
<gene>
    <name evidence="7" type="ORF">SAMN06296020_10315</name>
</gene>
<dbReference type="RefSeq" id="WP_283408301.1">
    <property type="nucleotide sequence ID" value="NZ_FXUF01000003.1"/>
</dbReference>
<evidence type="ECO:0000313" key="8">
    <source>
        <dbReference type="Proteomes" id="UP001158066"/>
    </source>
</evidence>
<keyword evidence="3" id="KW-0560">Oxidoreductase</keyword>
<evidence type="ECO:0000259" key="6">
    <source>
        <dbReference type="Pfam" id="PF07992"/>
    </source>
</evidence>
<dbReference type="PRINTS" id="PR00368">
    <property type="entry name" value="FADPNR"/>
</dbReference>
<dbReference type="PROSITE" id="PS00573">
    <property type="entry name" value="PYRIDINE_REDOX_2"/>
    <property type="match status" value="1"/>
</dbReference>
<dbReference type="Proteomes" id="UP001158066">
    <property type="component" value="Unassembled WGS sequence"/>
</dbReference>
<keyword evidence="1" id="KW-0285">Flavoprotein</keyword>
<evidence type="ECO:0000256" key="4">
    <source>
        <dbReference type="ARBA" id="ARBA00023157"/>
    </source>
</evidence>
<dbReference type="PRINTS" id="PR00469">
    <property type="entry name" value="PNDRDTASEII"/>
</dbReference>
<proteinExistence type="predicted"/>
<feature type="domain" description="FAD/NAD(P)-binding" evidence="6">
    <location>
        <begin position="24"/>
        <end position="310"/>
    </location>
</feature>
<organism evidence="7 8">
    <name type="scientific">Anoxynatronum buryatiense</name>
    <dbReference type="NCBI Taxonomy" id="489973"/>
    <lineage>
        <taxon>Bacteria</taxon>
        <taxon>Bacillati</taxon>
        <taxon>Bacillota</taxon>
        <taxon>Clostridia</taxon>
        <taxon>Eubacteriales</taxon>
        <taxon>Clostridiaceae</taxon>
        <taxon>Anoxynatronum</taxon>
    </lineage>
</organism>
<evidence type="ECO:0000256" key="3">
    <source>
        <dbReference type="ARBA" id="ARBA00023002"/>
    </source>
</evidence>
<sequence length="335" mass="35967">MELHLNMGIDSSKEKVGAIPVDADVAIIGGGPAGISAAIYAKRKGLRTVVITETTGGQINDTTTVENYPGFPMISGEMLARKFYDQARELNIPFMKSVGVKQIISGANNLKTLVLSDGNSYNAKAVIIATGSRHRKLEVPGEETLAGKGVAYCAICDGPLFRDRNVVVVGGGNAAVEAAIDLSKLATKVIMVHRSQFRADQVLLDRMQRINNIQVHLETQITEIQGIEKVSGIAVRNLTNRKREVIPADGVFVEVGYLANTEFVKGLVDLNERNEIIVDHKMQTSLSGIFAAGDVAEGPFKQIVIAVGEGAKAALAANEYLNTLTNEEETNHEIA</sequence>
<keyword evidence="2" id="KW-0274">FAD</keyword>
<dbReference type="Pfam" id="PF07992">
    <property type="entry name" value="Pyr_redox_2"/>
    <property type="match status" value="1"/>
</dbReference>
<dbReference type="PANTHER" id="PTHR48105">
    <property type="entry name" value="THIOREDOXIN REDUCTASE 1-RELATED-RELATED"/>
    <property type="match status" value="1"/>
</dbReference>
<dbReference type="GO" id="GO:0016668">
    <property type="term" value="F:oxidoreductase activity, acting on a sulfur group of donors, NAD(P) as acceptor"/>
    <property type="evidence" value="ECO:0007669"/>
    <property type="project" value="UniProtKB-ARBA"/>
</dbReference>
<dbReference type="Gene3D" id="3.50.50.60">
    <property type="entry name" value="FAD/NAD(P)-binding domain"/>
    <property type="match status" value="2"/>
</dbReference>